<name>A0A0D7A7L5_9AGAR</name>
<evidence type="ECO:0000313" key="2">
    <source>
        <dbReference type="Proteomes" id="UP000054144"/>
    </source>
</evidence>
<dbReference type="EMBL" id="KN882024">
    <property type="protein sequence ID" value="KIY46750.1"/>
    <property type="molecule type" value="Genomic_DNA"/>
</dbReference>
<keyword evidence="2" id="KW-1185">Reference proteome</keyword>
<sequence>MTAPTHAPLTRTNPPSLVALDAPGGPQCPLKRTFLRMNAGTDRQPVGSGESRFALVTGVYKDHQRSVDACIVVTLSVFEWTATDAAADNPVWMVNQGIDVERDLIAGSLRVDGRALNFSIASSLLHTNIGRVIESSVEHMVVNTERFEARRFTFDIRWSFNSPQDSVFDPSSLQPEAVWIRNSHLIMLHDVFPPQLMQIWPRAEVLSASATYHGLTAFTPLPRRRIRKFRIAKAPPTVAGSSTEGSRHSRPPHDILLGRVKAFTRLYTELFEDKAARDGVDWLHNVIGVGSACGIICA</sequence>
<organism evidence="1 2">
    <name type="scientific">Fistulina hepatica ATCC 64428</name>
    <dbReference type="NCBI Taxonomy" id="1128425"/>
    <lineage>
        <taxon>Eukaryota</taxon>
        <taxon>Fungi</taxon>
        <taxon>Dikarya</taxon>
        <taxon>Basidiomycota</taxon>
        <taxon>Agaricomycotina</taxon>
        <taxon>Agaricomycetes</taxon>
        <taxon>Agaricomycetidae</taxon>
        <taxon>Agaricales</taxon>
        <taxon>Fistulinaceae</taxon>
        <taxon>Fistulina</taxon>
    </lineage>
</organism>
<dbReference type="Proteomes" id="UP000054144">
    <property type="component" value="Unassembled WGS sequence"/>
</dbReference>
<evidence type="ECO:0000313" key="1">
    <source>
        <dbReference type="EMBL" id="KIY46750.1"/>
    </source>
</evidence>
<proteinExistence type="predicted"/>
<accession>A0A0D7A7L5</accession>
<gene>
    <name evidence="1" type="ORF">FISHEDRAFT_60146</name>
</gene>
<protein>
    <submittedName>
        <fullName evidence="1">Uncharacterized protein</fullName>
    </submittedName>
</protein>
<dbReference type="AlphaFoldDB" id="A0A0D7A7L5"/>
<reference evidence="1 2" key="1">
    <citation type="journal article" date="2015" name="Fungal Genet. Biol.">
        <title>Evolution of novel wood decay mechanisms in Agaricales revealed by the genome sequences of Fistulina hepatica and Cylindrobasidium torrendii.</title>
        <authorList>
            <person name="Floudas D."/>
            <person name="Held B.W."/>
            <person name="Riley R."/>
            <person name="Nagy L.G."/>
            <person name="Koehler G."/>
            <person name="Ransdell A.S."/>
            <person name="Younus H."/>
            <person name="Chow J."/>
            <person name="Chiniquy J."/>
            <person name="Lipzen A."/>
            <person name="Tritt A."/>
            <person name="Sun H."/>
            <person name="Haridas S."/>
            <person name="LaButti K."/>
            <person name="Ohm R.A."/>
            <person name="Kues U."/>
            <person name="Blanchette R.A."/>
            <person name="Grigoriev I.V."/>
            <person name="Minto R.E."/>
            <person name="Hibbett D.S."/>
        </authorList>
    </citation>
    <scope>NUCLEOTIDE SEQUENCE [LARGE SCALE GENOMIC DNA]</scope>
    <source>
        <strain evidence="1 2">ATCC 64428</strain>
    </source>
</reference>